<keyword evidence="1" id="KW-1133">Transmembrane helix</keyword>
<feature type="non-terminal residue" evidence="2">
    <location>
        <position position="638"/>
    </location>
</feature>
<organism evidence="2 3">
    <name type="scientific">Paraphoma chrysanthemicola</name>
    <dbReference type="NCBI Taxonomy" id="798071"/>
    <lineage>
        <taxon>Eukaryota</taxon>
        <taxon>Fungi</taxon>
        <taxon>Dikarya</taxon>
        <taxon>Ascomycota</taxon>
        <taxon>Pezizomycotina</taxon>
        <taxon>Dothideomycetes</taxon>
        <taxon>Pleosporomycetidae</taxon>
        <taxon>Pleosporales</taxon>
        <taxon>Pleosporineae</taxon>
        <taxon>Phaeosphaeriaceae</taxon>
        <taxon>Paraphoma</taxon>
    </lineage>
</organism>
<reference evidence="2" key="1">
    <citation type="journal article" date="2021" name="Nat. Commun.">
        <title>Genetic determinants of endophytism in the Arabidopsis root mycobiome.</title>
        <authorList>
            <person name="Mesny F."/>
            <person name="Miyauchi S."/>
            <person name="Thiergart T."/>
            <person name="Pickel B."/>
            <person name="Atanasova L."/>
            <person name="Karlsson M."/>
            <person name="Huettel B."/>
            <person name="Barry K.W."/>
            <person name="Haridas S."/>
            <person name="Chen C."/>
            <person name="Bauer D."/>
            <person name="Andreopoulos W."/>
            <person name="Pangilinan J."/>
            <person name="LaButti K."/>
            <person name="Riley R."/>
            <person name="Lipzen A."/>
            <person name="Clum A."/>
            <person name="Drula E."/>
            <person name="Henrissat B."/>
            <person name="Kohler A."/>
            <person name="Grigoriev I.V."/>
            <person name="Martin F.M."/>
            <person name="Hacquard S."/>
        </authorList>
    </citation>
    <scope>NUCLEOTIDE SEQUENCE</scope>
    <source>
        <strain evidence="2">MPI-SDFR-AT-0120</strain>
    </source>
</reference>
<evidence type="ECO:0000313" key="2">
    <source>
        <dbReference type="EMBL" id="KAH7084584.1"/>
    </source>
</evidence>
<dbReference type="EMBL" id="JAGMVJ010000012">
    <property type="protein sequence ID" value="KAH7084584.1"/>
    <property type="molecule type" value="Genomic_DNA"/>
</dbReference>
<feature type="transmembrane region" description="Helical" evidence="1">
    <location>
        <begin position="112"/>
        <end position="132"/>
    </location>
</feature>
<dbReference type="Proteomes" id="UP000813461">
    <property type="component" value="Unassembled WGS sequence"/>
</dbReference>
<accession>A0A8K0R388</accession>
<keyword evidence="1" id="KW-0812">Transmembrane</keyword>
<evidence type="ECO:0000313" key="3">
    <source>
        <dbReference type="Proteomes" id="UP000813461"/>
    </source>
</evidence>
<keyword evidence="1" id="KW-0472">Membrane</keyword>
<evidence type="ECO:0000256" key="1">
    <source>
        <dbReference type="SAM" id="Phobius"/>
    </source>
</evidence>
<protein>
    <submittedName>
        <fullName evidence="2">Uncharacterized protein</fullName>
    </submittedName>
</protein>
<feature type="transmembrane region" description="Helical" evidence="1">
    <location>
        <begin position="539"/>
        <end position="563"/>
    </location>
</feature>
<comment type="caution">
    <text evidence="2">The sequence shown here is derived from an EMBL/GenBank/DDBJ whole genome shotgun (WGS) entry which is preliminary data.</text>
</comment>
<keyword evidence="3" id="KW-1185">Reference proteome</keyword>
<sequence length="638" mass="70689">LKGSLNDDIHLGFWINSSYGAVHGATLTLDRGGGGLLIAFLALYVGASSRGIWKLTRCFFHFACSSRSRIDGTHVQRQAVLRNTSLPLETALECLEIFWAWRKKAAKIDGRPLMLALLALASGLGFTLAGIFSSRVSSELANEVLISGKHCDVDLAGSSVLDDVAGWEHISPFLNQKSAEHLAYAQKCYQKSEITPSDECRLLSASALPYRFDGNASCPYSEDICKSPFGNLLIDAGPLDSLTHLGINKGPRFTAHIKEHCAPLATDHFTKTYTDSNRRNVSFKSYHFSDGEQDSTFEVEINATTSNSGREGDYEVYPLTEIRNKNLSYSKPFIPQLQLRGARTTLLFLMAKQIFYLNETADPWFAATRRFDNGSALIAPDEPGAVLGCATERKYCNPKLPASVGCVNAFSNTLEQDFSKAWPDARDRMRLRAMSMIVHQFGSSDLAPFFTAKSVPNLLARQTLMPSALLVDYPTIQTRSLPSNQWQREIEYITQANLAALQHFIVDYARGLWLGGELCDFSPCQRLCYSQKIRSSAHYSFSVLGLSIILAVGGFIVLLATLLDRILAALFRLDKLRTSHVWSYAYAEWQANSVLQLQRMAHENVGSGTWSRATDAIPVTQPGETLAVLDVTDRKHPR</sequence>
<gene>
    <name evidence="2" type="ORF">FB567DRAFT_400442</name>
</gene>
<dbReference type="OrthoDB" id="3540210at2759"/>
<name>A0A8K0R388_9PLEO</name>
<proteinExistence type="predicted"/>
<dbReference type="AlphaFoldDB" id="A0A8K0R388"/>
<feature type="transmembrane region" description="Helical" evidence="1">
    <location>
        <begin position="34"/>
        <end position="53"/>
    </location>
</feature>
<feature type="non-terminal residue" evidence="2">
    <location>
        <position position="1"/>
    </location>
</feature>